<evidence type="ECO:0000313" key="2">
    <source>
        <dbReference type="EMBL" id="PZF71961.1"/>
    </source>
</evidence>
<organism evidence="2 3">
    <name type="scientific">Taibaiella soli</name>
    <dbReference type="NCBI Taxonomy" id="1649169"/>
    <lineage>
        <taxon>Bacteria</taxon>
        <taxon>Pseudomonadati</taxon>
        <taxon>Bacteroidota</taxon>
        <taxon>Chitinophagia</taxon>
        <taxon>Chitinophagales</taxon>
        <taxon>Chitinophagaceae</taxon>
        <taxon>Taibaiella</taxon>
    </lineage>
</organism>
<evidence type="ECO:0000313" key="3">
    <source>
        <dbReference type="Proteomes" id="UP000248745"/>
    </source>
</evidence>
<sequence length="679" mass="74611">MSLLFKDVASDRDPGFKETDKSALYAIAQAAVNVELFTIPLYMTSLYSLYGTHQINGKNNFYQGRLWPGKGTVANPVTPNDEAFNAIFSVFIAEMLHLQLASNICKVIGKTPTYVSPALQTPNFGWKCYGPDITVLPHILDFKDTIAPYNEIKVKLGPVNKEQMNLFLAIEETEDKAESIIREEVKKAKKYFPDVPFKNWTANSTEADLPMFGSIGSMYLCLWEYLSIEYKDNTTLWDYVFVAANNDQQDIFNANTTNHAPEYPKMRATVDQTDPEKAQLQVLDMINGITDQGEGGGVVKMIKQRAHYVQPLMAVKDQFQPNAENLEKDYPSYTDTGKEKPSADAAARVHFGSKDHYETFERVMELVEQGGIKTWDQWHAAGNKWNADMLKTDGYDLNKHPLPTADEIASALNNLKANNTADNYEQLSRASAGAIAGVTTVLEKFWNQPPGPNNLFPYPSMSGSGDRMSICWAIFGQAPDLSIGIKPKADGVLYHSCQGMNLDPSQPNDANVCAAIEVYHTCKGSNTCRAEGGCGFVQTVTGGSNCSASAILPVKQKVTVAPDPEMLKAGAGCGAPTFFSAPSDNKCGALGGCAVPISASQMYPAPSPQLGNRMELFDYTKDAQGWHAVSMQDAITYDEGELVYDVAWKAYVEVLTKRGTKIPEKPKPSELRIAFPPST</sequence>
<dbReference type="Pfam" id="PF12902">
    <property type="entry name" value="Ferritin-like"/>
    <property type="match status" value="1"/>
</dbReference>
<dbReference type="OrthoDB" id="9800162at2"/>
<reference evidence="2 3" key="1">
    <citation type="submission" date="2018-06" db="EMBL/GenBank/DDBJ databases">
        <title>Mucibacter soli gen. nov., sp. nov., a new member of the family Chitinophagaceae producing mucin.</title>
        <authorList>
            <person name="Kim M.-K."/>
            <person name="Park S."/>
            <person name="Kim T.-S."/>
            <person name="Joung Y."/>
            <person name="Han J.-H."/>
            <person name="Kim S.B."/>
        </authorList>
    </citation>
    <scope>NUCLEOTIDE SEQUENCE [LARGE SCALE GENOMIC DNA]</scope>
    <source>
        <strain evidence="2 3">R1-15</strain>
    </source>
</reference>
<dbReference type="AlphaFoldDB" id="A0A2W2A9L5"/>
<dbReference type="RefSeq" id="WP_110999903.1">
    <property type="nucleotide sequence ID" value="NZ_QKTW01000021.1"/>
</dbReference>
<comment type="caution">
    <text evidence="2">The sequence shown here is derived from an EMBL/GenBank/DDBJ whole genome shotgun (WGS) entry which is preliminary data.</text>
</comment>
<accession>A0A2W2A9L5</accession>
<keyword evidence="3" id="KW-1185">Reference proteome</keyword>
<proteinExistence type="predicted"/>
<dbReference type="InterPro" id="IPR026820">
    <property type="entry name" value="VioB/RebD_dom"/>
</dbReference>
<name>A0A2W2A9L5_9BACT</name>
<dbReference type="Gene3D" id="1.20.1260.10">
    <property type="match status" value="1"/>
</dbReference>
<protein>
    <recommendedName>
        <fullName evidence="1">Iminophenyl-pyruvate dimer synthase domain-containing protein</fullName>
    </recommendedName>
</protein>
<gene>
    <name evidence="2" type="ORF">DN068_15745</name>
</gene>
<dbReference type="EMBL" id="QKTW01000021">
    <property type="protein sequence ID" value="PZF71961.1"/>
    <property type="molecule type" value="Genomic_DNA"/>
</dbReference>
<evidence type="ECO:0000259" key="1">
    <source>
        <dbReference type="Pfam" id="PF12902"/>
    </source>
</evidence>
<dbReference type="Proteomes" id="UP000248745">
    <property type="component" value="Unassembled WGS sequence"/>
</dbReference>
<feature type="domain" description="Iminophenyl-pyruvate dimer synthase" evidence="1">
    <location>
        <begin position="29"/>
        <end position="309"/>
    </location>
</feature>
<dbReference type="InterPro" id="IPR012347">
    <property type="entry name" value="Ferritin-like"/>
</dbReference>